<dbReference type="GO" id="GO:0006083">
    <property type="term" value="P:acetate metabolic process"/>
    <property type="evidence" value="ECO:0007669"/>
    <property type="project" value="TreeGrafter"/>
</dbReference>
<dbReference type="PANTHER" id="PTHR21060:SF21">
    <property type="entry name" value="ACETATE KINASE"/>
    <property type="match status" value="1"/>
</dbReference>
<reference evidence="6 7" key="1">
    <citation type="submission" date="2014-09" db="EMBL/GenBank/DDBJ databases">
        <title>Vibrio maritimus JCM 19235. (C45) whole genome shotgun sequence.</title>
        <authorList>
            <person name="Sawabe T."/>
            <person name="Meirelles P."/>
            <person name="Nakanishi M."/>
            <person name="Sayaka M."/>
            <person name="Hattori M."/>
            <person name="Ohkuma M."/>
        </authorList>
    </citation>
    <scope>NUCLEOTIDE SEQUENCE [LARGE SCALE GENOMIC DNA]</scope>
    <source>
        <strain evidence="7">JCM19235</strain>
    </source>
</reference>
<evidence type="ECO:0000256" key="3">
    <source>
        <dbReference type="ARBA" id="ARBA00022777"/>
    </source>
</evidence>
<dbReference type="PANTHER" id="PTHR21060">
    <property type="entry name" value="ACETATE KINASE"/>
    <property type="match status" value="1"/>
</dbReference>
<evidence type="ECO:0000256" key="1">
    <source>
        <dbReference type="ARBA" id="ARBA00022679"/>
    </source>
</evidence>
<evidence type="ECO:0000313" key="6">
    <source>
        <dbReference type="EMBL" id="GAL17402.1"/>
    </source>
</evidence>
<protein>
    <submittedName>
        <fullName evidence="6">Acetate kinase</fullName>
        <ecNumber evidence="6">2.7.2.1</ecNumber>
    </submittedName>
</protein>
<dbReference type="STRING" id="990268.JCM19235_5951"/>
<organism evidence="6 7">
    <name type="scientific">Vibrio maritimus</name>
    <dbReference type="NCBI Taxonomy" id="990268"/>
    <lineage>
        <taxon>Bacteria</taxon>
        <taxon>Pseudomonadati</taxon>
        <taxon>Pseudomonadota</taxon>
        <taxon>Gammaproteobacteria</taxon>
        <taxon>Vibrionales</taxon>
        <taxon>Vibrionaceae</taxon>
        <taxon>Vibrio</taxon>
    </lineage>
</organism>
<evidence type="ECO:0000256" key="2">
    <source>
        <dbReference type="ARBA" id="ARBA00022741"/>
    </source>
</evidence>
<dbReference type="AlphaFoldDB" id="A0A090SCZ8"/>
<keyword evidence="7" id="KW-1185">Reference proteome</keyword>
<keyword evidence="1 5" id="KW-0808">Transferase</keyword>
<name>A0A090SCZ8_9VIBR</name>
<comment type="caution">
    <text evidence="6">The sequence shown here is derived from an EMBL/GenBank/DDBJ whole genome shotgun (WGS) entry which is preliminary data.</text>
</comment>
<keyword evidence="3 5" id="KW-0418">Kinase</keyword>
<dbReference type="EC" id="2.7.2.1" evidence="6"/>
<comment type="similarity">
    <text evidence="5">Belongs to the acetokinase family.</text>
</comment>
<dbReference type="SUPFAM" id="SSF53067">
    <property type="entry name" value="Actin-like ATPase domain"/>
    <property type="match status" value="1"/>
</dbReference>
<dbReference type="Pfam" id="PF00871">
    <property type="entry name" value="Acetate_kinase"/>
    <property type="match status" value="1"/>
</dbReference>
<dbReference type="PRINTS" id="PR00471">
    <property type="entry name" value="ACETATEKNASE"/>
</dbReference>
<dbReference type="Proteomes" id="UP000029228">
    <property type="component" value="Unassembled WGS sequence"/>
</dbReference>
<evidence type="ECO:0000256" key="4">
    <source>
        <dbReference type="ARBA" id="ARBA00022840"/>
    </source>
</evidence>
<dbReference type="EMBL" id="BBMR01000001">
    <property type="protein sequence ID" value="GAL17402.1"/>
    <property type="molecule type" value="Genomic_DNA"/>
</dbReference>
<keyword evidence="4" id="KW-0067">ATP-binding</keyword>
<dbReference type="GO" id="GO:0008776">
    <property type="term" value="F:acetate kinase activity"/>
    <property type="evidence" value="ECO:0007669"/>
    <property type="project" value="UniProtKB-EC"/>
</dbReference>
<evidence type="ECO:0000256" key="5">
    <source>
        <dbReference type="RuleBase" id="RU003835"/>
    </source>
</evidence>
<dbReference type="GO" id="GO:0005829">
    <property type="term" value="C:cytosol"/>
    <property type="evidence" value="ECO:0007669"/>
    <property type="project" value="TreeGrafter"/>
</dbReference>
<dbReference type="Gene3D" id="3.30.420.40">
    <property type="match status" value="1"/>
</dbReference>
<proteinExistence type="inferred from homology"/>
<dbReference type="GO" id="GO:0005524">
    <property type="term" value="F:ATP binding"/>
    <property type="evidence" value="ECO:0007669"/>
    <property type="project" value="UniProtKB-KW"/>
</dbReference>
<sequence length="109" mass="11867">MEEGHEGAKLAFEVFTYRVAKYIGSYMIPLSSLDAVIFTGGIGENSLDIRREILSNLKLLGFVEDAKGNEDARFGNAGIIGKSELLDAVAMVIPTNEEFVIAQQSVELL</sequence>
<gene>
    <name evidence="6" type="ORF">JCM19235_5951</name>
</gene>
<keyword evidence="2" id="KW-0547">Nucleotide-binding</keyword>
<evidence type="ECO:0000313" key="7">
    <source>
        <dbReference type="Proteomes" id="UP000029228"/>
    </source>
</evidence>
<dbReference type="InterPro" id="IPR000890">
    <property type="entry name" value="Aliphatic_acid_kin_short-chain"/>
</dbReference>
<accession>A0A090SCZ8</accession>
<dbReference type="InterPro" id="IPR043129">
    <property type="entry name" value="ATPase_NBD"/>
</dbReference>